<feature type="compositionally biased region" description="Gly residues" evidence="1">
    <location>
        <begin position="8"/>
        <end position="17"/>
    </location>
</feature>
<keyword evidence="3" id="KW-1185">Reference proteome</keyword>
<dbReference type="AlphaFoldDB" id="A0A484NQC2"/>
<dbReference type="Proteomes" id="UP000595140">
    <property type="component" value="Unassembled WGS sequence"/>
</dbReference>
<feature type="region of interest" description="Disordered" evidence="1">
    <location>
        <begin position="144"/>
        <end position="174"/>
    </location>
</feature>
<reference evidence="2 3" key="1">
    <citation type="submission" date="2018-04" db="EMBL/GenBank/DDBJ databases">
        <authorList>
            <person name="Vogel A."/>
        </authorList>
    </citation>
    <scope>NUCLEOTIDE SEQUENCE [LARGE SCALE GENOMIC DNA]</scope>
</reference>
<dbReference type="EMBL" id="OOIL02006874">
    <property type="protein sequence ID" value="VFR03380.1"/>
    <property type="molecule type" value="Genomic_DNA"/>
</dbReference>
<dbReference type="PANTHER" id="PTHR12656">
    <property type="entry name" value="BRG-1 ASSOCIATED FACTOR 250 BAF250"/>
    <property type="match status" value="1"/>
</dbReference>
<sequence>MQKRDNGKQGGGSGGGSATPASRRGRPFGSVANNPSTSGEAAADAVAPPTLLGPSLQVHSAFAEQNNKRIVLSLQSGLKSELTWALNTLTLLSFKEKDDIRKDATPLAKIPGLLDALLQVIDDWRDIALPKVIVKAHNVILRSDDPVPHPSSGSGISNKEASAQNPMTKSRSSGRWFEKDGLFNLDEEGRAEKELYAVAASNIIRNFSFMPDNVVIMAQHRRCLETLFQCMEDYATEDEELVTNALEAIVNLAHLLDLRIFSSSKPSFLTMTENRAVLAIKGLLDSAVQAWHCAAAELISRLIIVSDNEPFLLPFAAQIYTRLVDLLSFPTTDAQAAAVGVLYNLTEINSDCRQKLATERWAIDRLLKVIKAPHPIPEICRKAALVLESLVSEPQNKALLLGYEHAFTDMLFGEPKYSDIFARILYELTSRPSNKITTARGIWGM</sequence>
<feature type="region of interest" description="Disordered" evidence="1">
    <location>
        <begin position="1"/>
        <end position="45"/>
    </location>
</feature>
<dbReference type="GO" id="GO:0006357">
    <property type="term" value="P:regulation of transcription by RNA polymerase II"/>
    <property type="evidence" value="ECO:0007669"/>
    <property type="project" value="TreeGrafter"/>
</dbReference>
<dbReference type="InterPro" id="IPR011989">
    <property type="entry name" value="ARM-like"/>
</dbReference>
<dbReference type="InterPro" id="IPR016024">
    <property type="entry name" value="ARM-type_fold"/>
</dbReference>
<evidence type="ECO:0000256" key="1">
    <source>
        <dbReference type="SAM" id="MobiDB-lite"/>
    </source>
</evidence>
<protein>
    <recommendedName>
        <fullName evidence="4">SWI/SNF-like complex subunit BAF250 C-terminal domain-containing protein</fullName>
    </recommendedName>
</protein>
<name>A0A484NQC2_9ASTE</name>
<evidence type="ECO:0008006" key="4">
    <source>
        <dbReference type="Google" id="ProtNLM"/>
    </source>
</evidence>
<gene>
    <name evidence="2" type="ORF">CCAM_LOCUS45155</name>
</gene>
<dbReference type="GO" id="GO:0035060">
    <property type="term" value="C:brahma complex"/>
    <property type="evidence" value="ECO:0007669"/>
    <property type="project" value="InterPro"/>
</dbReference>
<feature type="compositionally biased region" description="Polar residues" evidence="1">
    <location>
        <begin position="151"/>
        <end position="173"/>
    </location>
</feature>
<dbReference type="OrthoDB" id="10044343at2759"/>
<dbReference type="GO" id="GO:0045893">
    <property type="term" value="P:positive regulation of DNA-templated transcription"/>
    <property type="evidence" value="ECO:0007669"/>
    <property type="project" value="TreeGrafter"/>
</dbReference>
<organism evidence="2 3">
    <name type="scientific">Cuscuta campestris</name>
    <dbReference type="NCBI Taxonomy" id="132261"/>
    <lineage>
        <taxon>Eukaryota</taxon>
        <taxon>Viridiplantae</taxon>
        <taxon>Streptophyta</taxon>
        <taxon>Embryophyta</taxon>
        <taxon>Tracheophyta</taxon>
        <taxon>Spermatophyta</taxon>
        <taxon>Magnoliopsida</taxon>
        <taxon>eudicotyledons</taxon>
        <taxon>Gunneridae</taxon>
        <taxon>Pentapetalae</taxon>
        <taxon>asterids</taxon>
        <taxon>lamiids</taxon>
        <taxon>Solanales</taxon>
        <taxon>Convolvulaceae</taxon>
        <taxon>Cuscuteae</taxon>
        <taxon>Cuscuta</taxon>
        <taxon>Cuscuta subgen. Grammica</taxon>
        <taxon>Cuscuta sect. Cleistogrammica</taxon>
    </lineage>
</organism>
<accession>A0A484NQC2</accession>
<dbReference type="PANTHER" id="PTHR12656:SF5">
    <property type="entry name" value="TRITHORAX GROUP PROTEIN OSA"/>
    <property type="match status" value="1"/>
</dbReference>
<dbReference type="GO" id="GO:0005654">
    <property type="term" value="C:nucleoplasm"/>
    <property type="evidence" value="ECO:0007669"/>
    <property type="project" value="TreeGrafter"/>
</dbReference>
<dbReference type="InterPro" id="IPR021906">
    <property type="entry name" value="BAF250/Osa"/>
</dbReference>
<dbReference type="GO" id="GO:0031491">
    <property type="term" value="F:nucleosome binding"/>
    <property type="evidence" value="ECO:0007669"/>
    <property type="project" value="TreeGrafter"/>
</dbReference>
<dbReference type="GO" id="GO:0006338">
    <property type="term" value="P:chromatin remodeling"/>
    <property type="evidence" value="ECO:0007669"/>
    <property type="project" value="InterPro"/>
</dbReference>
<dbReference type="Gene3D" id="1.25.10.10">
    <property type="entry name" value="Leucine-rich Repeat Variant"/>
    <property type="match status" value="1"/>
</dbReference>
<dbReference type="SUPFAM" id="SSF48371">
    <property type="entry name" value="ARM repeat"/>
    <property type="match status" value="1"/>
</dbReference>
<proteinExistence type="predicted"/>
<dbReference type="GO" id="GO:0016514">
    <property type="term" value="C:SWI/SNF complex"/>
    <property type="evidence" value="ECO:0007669"/>
    <property type="project" value="InterPro"/>
</dbReference>
<evidence type="ECO:0000313" key="3">
    <source>
        <dbReference type="Proteomes" id="UP000595140"/>
    </source>
</evidence>
<evidence type="ECO:0000313" key="2">
    <source>
        <dbReference type="EMBL" id="VFR03380.1"/>
    </source>
</evidence>